<comment type="similarity">
    <text evidence="3 10">Belongs to the cytochrome P450 family.</text>
</comment>
<evidence type="ECO:0000256" key="7">
    <source>
        <dbReference type="ARBA" id="ARBA00023004"/>
    </source>
</evidence>
<evidence type="ECO:0000256" key="3">
    <source>
        <dbReference type="ARBA" id="ARBA00010617"/>
    </source>
</evidence>
<keyword evidence="5 9" id="KW-0479">Metal-binding</keyword>
<sequence>MQDGWINSLGISPSALLLGLAVYYGCLWLFLKYRLRLRGIRLPPGPTGSFIAGNLTQIPKVEPWLTYTSWSKIYGPIVYYRVFNNKTIILNSAKATIDLLESRSTIYSERPTSWMSGELAKRKYGVFSTSFSDPRHKSMRKLLQQGLNSRAAKSYRPIQMEETLVLLRGLKDNPTEFAAHIRRNAVAVIMKVAYGYQVESNDDRMVRYLEDAFTISASMNVPGKYWVEFFPILRFLPEWFPGAGFKRLARELGKTSSRVESIPFQWTLENMAKGDFIESFTSKHLHIEDGQLPTDRALLEEIKWCSAALYIGGGDTTVSALTTFFLIMSLYPDVQKRAQKDVDEVAPDRLPTLDDFESLPYIRAMIKEILRWAPVAPLGIPHKAMVDDIYENYFVPKGTRVIGNIWAITHDEDLYPNPHIFDPTRHLGDSPQADPFKFVFGFGRRFCPGAHLAEMSLFLNISNILAAFDISKPLDKNGVTIEPSIAWTTGITSHLKPFDCQIIPRPKNVLLEI</sequence>
<evidence type="ECO:0000256" key="6">
    <source>
        <dbReference type="ARBA" id="ARBA00023002"/>
    </source>
</evidence>
<name>A0A8H7Y039_PSICU</name>
<comment type="pathway">
    <text evidence="2">Secondary metabolite biosynthesis.</text>
</comment>
<dbReference type="PRINTS" id="PR00385">
    <property type="entry name" value="P450"/>
</dbReference>
<dbReference type="SUPFAM" id="SSF48264">
    <property type="entry name" value="Cytochrome P450"/>
    <property type="match status" value="1"/>
</dbReference>
<dbReference type="GO" id="GO:0016705">
    <property type="term" value="F:oxidoreductase activity, acting on paired donors, with incorporation or reduction of molecular oxygen"/>
    <property type="evidence" value="ECO:0007669"/>
    <property type="project" value="InterPro"/>
</dbReference>
<dbReference type="InterPro" id="IPR001128">
    <property type="entry name" value="Cyt_P450"/>
</dbReference>
<keyword evidence="11" id="KW-0472">Membrane</keyword>
<reference evidence="12" key="1">
    <citation type="submission" date="2021-02" db="EMBL/GenBank/DDBJ databases">
        <title>Psilocybe cubensis genome.</title>
        <authorList>
            <person name="Mckernan K.J."/>
            <person name="Crawford S."/>
            <person name="Trippe A."/>
            <person name="Kane L.T."/>
            <person name="Mclaughlin S."/>
        </authorList>
    </citation>
    <scope>NUCLEOTIDE SEQUENCE [LARGE SCALE GENOMIC DNA]</scope>
    <source>
        <strain evidence="12">MGC-MH-2018</strain>
    </source>
</reference>
<dbReference type="GO" id="GO:0005506">
    <property type="term" value="F:iron ion binding"/>
    <property type="evidence" value="ECO:0007669"/>
    <property type="project" value="InterPro"/>
</dbReference>
<keyword evidence="6 10" id="KW-0560">Oxidoreductase</keyword>
<dbReference type="EMBL" id="JAFIQS010000005">
    <property type="protein sequence ID" value="KAG5168804.1"/>
    <property type="molecule type" value="Genomic_DNA"/>
</dbReference>
<evidence type="ECO:0000256" key="9">
    <source>
        <dbReference type="PIRSR" id="PIRSR602401-1"/>
    </source>
</evidence>
<dbReference type="Gene3D" id="1.10.630.10">
    <property type="entry name" value="Cytochrome P450"/>
    <property type="match status" value="1"/>
</dbReference>
<evidence type="ECO:0000256" key="10">
    <source>
        <dbReference type="RuleBase" id="RU000461"/>
    </source>
</evidence>
<protein>
    <recommendedName>
        <fullName evidence="13">Cytochrome P450</fullName>
    </recommendedName>
</protein>
<evidence type="ECO:0008006" key="13">
    <source>
        <dbReference type="Google" id="ProtNLM"/>
    </source>
</evidence>
<dbReference type="AlphaFoldDB" id="A0A8H7Y039"/>
<dbReference type="Pfam" id="PF00067">
    <property type="entry name" value="p450"/>
    <property type="match status" value="1"/>
</dbReference>
<comment type="cofactor">
    <cofactor evidence="1 9">
        <name>heme</name>
        <dbReference type="ChEBI" id="CHEBI:30413"/>
    </cofactor>
</comment>
<dbReference type="InterPro" id="IPR017972">
    <property type="entry name" value="Cyt_P450_CS"/>
</dbReference>
<evidence type="ECO:0000256" key="5">
    <source>
        <dbReference type="ARBA" id="ARBA00022723"/>
    </source>
</evidence>
<feature type="binding site" description="axial binding residue" evidence="9">
    <location>
        <position position="447"/>
    </location>
    <ligand>
        <name>heme</name>
        <dbReference type="ChEBI" id="CHEBI:30413"/>
    </ligand>
    <ligandPart>
        <name>Fe</name>
        <dbReference type="ChEBI" id="CHEBI:18248"/>
    </ligandPart>
</feature>
<organism evidence="12">
    <name type="scientific">Psilocybe cubensis</name>
    <name type="common">Psychedelic mushroom</name>
    <name type="synonym">Stropharia cubensis</name>
    <dbReference type="NCBI Taxonomy" id="181762"/>
    <lineage>
        <taxon>Eukaryota</taxon>
        <taxon>Fungi</taxon>
        <taxon>Dikarya</taxon>
        <taxon>Basidiomycota</taxon>
        <taxon>Agaricomycotina</taxon>
        <taxon>Agaricomycetes</taxon>
        <taxon>Agaricomycetidae</taxon>
        <taxon>Agaricales</taxon>
        <taxon>Agaricineae</taxon>
        <taxon>Strophariaceae</taxon>
        <taxon>Psilocybe</taxon>
    </lineage>
</organism>
<keyword evidence="11" id="KW-1133">Transmembrane helix</keyword>
<dbReference type="OrthoDB" id="2789670at2759"/>
<dbReference type="GO" id="GO:0020037">
    <property type="term" value="F:heme binding"/>
    <property type="evidence" value="ECO:0007669"/>
    <property type="project" value="InterPro"/>
</dbReference>
<keyword evidence="7 9" id="KW-0408">Iron</keyword>
<dbReference type="PANTHER" id="PTHR46300:SF7">
    <property type="entry name" value="P450, PUTATIVE (EUROFUNG)-RELATED"/>
    <property type="match status" value="1"/>
</dbReference>
<dbReference type="PRINTS" id="PR00463">
    <property type="entry name" value="EP450I"/>
</dbReference>
<evidence type="ECO:0000256" key="4">
    <source>
        <dbReference type="ARBA" id="ARBA00022617"/>
    </source>
</evidence>
<evidence type="ECO:0000256" key="11">
    <source>
        <dbReference type="SAM" id="Phobius"/>
    </source>
</evidence>
<evidence type="ECO:0000256" key="1">
    <source>
        <dbReference type="ARBA" id="ARBA00001971"/>
    </source>
</evidence>
<evidence type="ECO:0000256" key="2">
    <source>
        <dbReference type="ARBA" id="ARBA00005179"/>
    </source>
</evidence>
<dbReference type="PROSITE" id="PS00086">
    <property type="entry name" value="CYTOCHROME_P450"/>
    <property type="match status" value="1"/>
</dbReference>
<feature type="transmembrane region" description="Helical" evidence="11">
    <location>
        <begin position="12"/>
        <end position="31"/>
    </location>
</feature>
<dbReference type="GO" id="GO:0004497">
    <property type="term" value="F:monooxygenase activity"/>
    <property type="evidence" value="ECO:0007669"/>
    <property type="project" value="UniProtKB-KW"/>
</dbReference>
<dbReference type="InterPro" id="IPR002401">
    <property type="entry name" value="Cyt_P450_E_grp-I"/>
</dbReference>
<gene>
    <name evidence="12" type="ORF">JR316_005357</name>
</gene>
<keyword evidence="11" id="KW-0812">Transmembrane</keyword>
<dbReference type="InterPro" id="IPR050364">
    <property type="entry name" value="Cytochrome_P450_fung"/>
</dbReference>
<proteinExistence type="inferred from homology"/>
<accession>A0A8H7Y039</accession>
<keyword evidence="8 10" id="KW-0503">Monooxygenase</keyword>
<comment type="caution">
    <text evidence="12">The sequence shown here is derived from an EMBL/GenBank/DDBJ whole genome shotgun (WGS) entry which is preliminary data.</text>
</comment>
<keyword evidence="4 9" id="KW-0349">Heme</keyword>
<dbReference type="CDD" id="cd11065">
    <property type="entry name" value="CYP64-like"/>
    <property type="match status" value="1"/>
</dbReference>
<evidence type="ECO:0000313" key="12">
    <source>
        <dbReference type="EMBL" id="KAG5168804.1"/>
    </source>
</evidence>
<dbReference type="PANTHER" id="PTHR46300">
    <property type="entry name" value="P450, PUTATIVE (EUROFUNG)-RELATED-RELATED"/>
    <property type="match status" value="1"/>
</dbReference>
<evidence type="ECO:0000256" key="8">
    <source>
        <dbReference type="ARBA" id="ARBA00023033"/>
    </source>
</evidence>
<dbReference type="InterPro" id="IPR036396">
    <property type="entry name" value="Cyt_P450_sf"/>
</dbReference>